<name>A0A5C3KNX1_COPMA</name>
<feature type="compositionally biased region" description="Polar residues" evidence="1">
    <location>
        <begin position="429"/>
        <end position="449"/>
    </location>
</feature>
<dbReference type="PANTHER" id="PTHR31138">
    <property type="entry name" value="CHROMOSOME 19, WHOLE GENOME SHOTGUN SEQUENCE"/>
    <property type="match status" value="1"/>
</dbReference>
<dbReference type="InterPro" id="IPR045967">
    <property type="entry name" value="HAM1-like_N"/>
</dbReference>
<dbReference type="Proteomes" id="UP000307440">
    <property type="component" value="Unassembled WGS sequence"/>
</dbReference>
<evidence type="ECO:0000259" key="2">
    <source>
        <dbReference type="Pfam" id="PF19343"/>
    </source>
</evidence>
<dbReference type="OrthoDB" id="5407957at2759"/>
<evidence type="ECO:0000313" key="3">
    <source>
        <dbReference type="EMBL" id="TFK22150.1"/>
    </source>
</evidence>
<sequence>MDACLSCFGKKSQDQLPDNEEDREPLLPNQLNSHHFQTYEETDARKIKIERRKNGRSINLDGAGFLNGEQEARANLGEGSSQRGANRQSSNSLPFPEKLVDIVAAFRAGKLPTQDQISRLLQLALNSELLKDSAVHTGIDPKVVHGFGPTSKQGRKVLGDVRNVIQAVLTFGMEKNDDNKLQDLFYNLRRAEETREGTFDFKASDYGLRQGVYDASESVLEAGKKSAAEVKDQVPEVSEISGDIAILAHALQTLIQSALTSSVFRFLVVDIVSILRDLAAHGASDVKDAALRVHTAAEGVEQNLKDANVDRKVDAAMNEVQKTSSDRSIQEQGLQAISRTVEVAEGAKEKASKRAGEWAEHKDVALDKARDSIISRLQQILVRVQEDQASRSALRSILILARKYADKLAETGDIVAEAAEEIAQEVTSTAHDIASSTQTNSDEGNQRAQAWNPPHSYPPPTSLYPPVSKTAESDSSDASVFLKQAFVDLKTIFERAGQGHSLDGLVKALVNVCRDLKELPVEVQQTVAQEVDHKAGDAKGKGKAKDEGGSPHFSEEKHEQKGKGKRRKRKEKKGGGSEFISPQLDSRTSSEQPSGSPSIQAEDRQKSGVKPPNVLANYFARLGDCLDNALDEPGWVTSRNGSRELEALFDDGVEILNVVGEAVVDVGSIVAEGDSEAGDLDETHTDNAGQKETSKESEDHALKIRRRFKAHASSLVEELEAYVSAVERDRSTMKLLRALDALSTSTSSLFSSVSSHSARGHSKSNPHRTKSFAGRIRSSLQWTDWVAWALPRLAKMIPLDSMPIPSLEARSHSGGWEAGLYALFVKGEAAEFGIGKGRKGRGRNDLDPVVGGGIQTTLVPDEIVIREWTEVRIDMVDEPDSVERPLLGHQKHVSKHWPGRDHLVAEREVEEPHLTFDGPQISSTSRIRFHVDGIRAKVDGLGYYFKYGQPDAWLGYEDEGIMNVDIGMNHPHAGLGCDIEIELTSNSNSAPPEQNLRQNRVRLGDETSSGTHGGDIIPVPGEDISSDEGEDEEDDGPANIDIQRAIGKGPVGREREQLASQATGLPHSAFRYQAPLEPLFKVVHVHIQMDGVEVILEKSRHWILNKLLVQPLAGPTVRALVGNVLERRVTEKLEDLSIGLARLVRDAEIHGEIRREGARRKRVEEKRARIAKMKQQGRYEDANEQELLDIDYEEEEGWAELVEDWCHAIAESGSRVLEGQRQEEGPDKIFSGKGDAMGEATIRMRTQMEATSLGLILHSTTARVEDDIEYSSPKVFNKHTRQMEPVADGVGGVAKVVERETDETDVSIAVGGGAQLFNNKQVPYGQHNDAAGREGEGLLNKARSKVAHAVGETVAIKDEVKNRYNRDLERERGPGWRSEAFDF</sequence>
<dbReference type="PANTHER" id="PTHR31138:SF1">
    <property type="entry name" value="PDZ DOMAIN-CONTAINING PROTEIN"/>
    <property type="match status" value="1"/>
</dbReference>
<feature type="region of interest" description="Disordered" evidence="1">
    <location>
        <begin position="674"/>
        <end position="699"/>
    </location>
</feature>
<feature type="region of interest" description="Disordered" evidence="1">
    <location>
        <begin position="429"/>
        <end position="471"/>
    </location>
</feature>
<evidence type="ECO:0000256" key="1">
    <source>
        <dbReference type="SAM" id="MobiDB-lite"/>
    </source>
</evidence>
<reference evidence="3 4" key="1">
    <citation type="journal article" date="2019" name="Nat. Ecol. Evol.">
        <title>Megaphylogeny resolves global patterns of mushroom evolution.</title>
        <authorList>
            <person name="Varga T."/>
            <person name="Krizsan K."/>
            <person name="Foldi C."/>
            <person name="Dima B."/>
            <person name="Sanchez-Garcia M."/>
            <person name="Sanchez-Ramirez S."/>
            <person name="Szollosi G.J."/>
            <person name="Szarkandi J.G."/>
            <person name="Papp V."/>
            <person name="Albert L."/>
            <person name="Andreopoulos W."/>
            <person name="Angelini C."/>
            <person name="Antonin V."/>
            <person name="Barry K.W."/>
            <person name="Bougher N.L."/>
            <person name="Buchanan P."/>
            <person name="Buyck B."/>
            <person name="Bense V."/>
            <person name="Catcheside P."/>
            <person name="Chovatia M."/>
            <person name="Cooper J."/>
            <person name="Damon W."/>
            <person name="Desjardin D."/>
            <person name="Finy P."/>
            <person name="Geml J."/>
            <person name="Haridas S."/>
            <person name="Hughes K."/>
            <person name="Justo A."/>
            <person name="Karasinski D."/>
            <person name="Kautmanova I."/>
            <person name="Kiss B."/>
            <person name="Kocsube S."/>
            <person name="Kotiranta H."/>
            <person name="LaButti K.M."/>
            <person name="Lechner B.E."/>
            <person name="Liimatainen K."/>
            <person name="Lipzen A."/>
            <person name="Lukacs Z."/>
            <person name="Mihaltcheva S."/>
            <person name="Morgado L.N."/>
            <person name="Niskanen T."/>
            <person name="Noordeloos M.E."/>
            <person name="Ohm R.A."/>
            <person name="Ortiz-Santana B."/>
            <person name="Ovrebo C."/>
            <person name="Racz N."/>
            <person name="Riley R."/>
            <person name="Savchenko A."/>
            <person name="Shiryaev A."/>
            <person name="Soop K."/>
            <person name="Spirin V."/>
            <person name="Szebenyi C."/>
            <person name="Tomsovsky M."/>
            <person name="Tulloss R.E."/>
            <person name="Uehling J."/>
            <person name="Grigoriev I.V."/>
            <person name="Vagvolgyi C."/>
            <person name="Papp T."/>
            <person name="Martin F.M."/>
            <person name="Miettinen O."/>
            <person name="Hibbett D.S."/>
            <person name="Nagy L.G."/>
        </authorList>
    </citation>
    <scope>NUCLEOTIDE SEQUENCE [LARGE SCALE GENOMIC DNA]</scope>
    <source>
        <strain evidence="3 4">CBS 121175</strain>
    </source>
</reference>
<accession>A0A5C3KNX1</accession>
<feature type="region of interest" description="Disordered" evidence="1">
    <location>
        <begin position="1364"/>
        <end position="1383"/>
    </location>
</feature>
<feature type="region of interest" description="Disordered" evidence="1">
    <location>
        <begin position="11"/>
        <end position="34"/>
    </location>
</feature>
<feature type="region of interest" description="Disordered" evidence="1">
    <location>
        <begin position="528"/>
        <end position="610"/>
    </location>
</feature>
<dbReference type="Pfam" id="PF19343">
    <property type="entry name" value="HAM1_N"/>
    <property type="match status" value="1"/>
</dbReference>
<feature type="compositionally biased region" description="Acidic residues" evidence="1">
    <location>
        <begin position="1024"/>
        <end position="1036"/>
    </location>
</feature>
<evidence type="ECO:0000313" key="4">
    <source>
        <dbReference type="Proteomes" id="UP000307440"/>
    </source>
</evidence>
<organism evidence="3 4">
    <name type="scientific">Coprinopsis marcescibilis</name>
    <name type="common">Agaric fungus</name>
    <name type="synonym">Psathyrella marcescibilis</name>
    <dbReference type="NCBI Taxonomy" id="230819"/>
    <lineage>
        <taxon>Eukaryota</taxon>
        <taxon>Fungi</taxon>
        <taxon>Dikarya</taxon>
        <taxon>Basidiomycota</taxon>
        <taxon>Agaricomycotina</taxon>
        <taxon>Agaricomycetes</taxon>
        <taxon>Agaricomycetidae</taxon>
        <taxon>Agaricales</taxon>
        <taxon>Agaricineae</taxon>
        <taxon>Psathyrellaceae</taxon>
        <taxon>Coprinopsis</taxon>
    </lineage>
</organism>
<feature type="compositionally biased region" description="Basic and acidic residues" evidence="1">
    <location>
        <begin position="1364"/>
        <end position="1374"/>
    </location>
</feature>
<feature type="region of interest" description="Disordered" evidence="1">
    <location>
        <begin position="1004"/>
        <end position="1038"/>
    </location>
</feature>
<dbReference type="EMBL" id="ML210248">
    <property type="protein sequence ID" value="TFK22150.1"/>
    <property type="molecule type" value="Genomic_DNA"/>
</dbReference>
<feature type="compositionally biased region" description="Basic and acidic residues" evidence="1">
    <location>
        <begin position="530"/>
        <end position="562"/>
    </location>
</feature>
<gene>
    <name evidence="3" type="ORF">FA15DRAFT_758208</name>
</gene>
<feature type="compositionally biased region" description="Polar residues" evidence="1">
    <location>
        <begin position="583"/>
        <end position="599"/>
    </location>
</feature>
<dbReference type="STRING" id="230819.A0A5C3KNX1"/>
<feature type="compositionally biased region" description="Basic residues" evidence="1">
    <location>
        <begin position="563"/>
        <end position="572"/>
    </location>
</feature>
<protein>
    <recommendedName>
        <fullName evidence="2">HAM1-like N-terminal domain-containing protein</fullName>
    </recommendedName>
</protein>
<keyword evidence="4" id="KW-1185">Reference proteome</keyword>
<feature type="domain" description="HAM1-like N-terminal" evidence="2">
    <location>
        <begin position="99"/>
        <end position="195"/>
    </location>
</feature>
<proteinExistence type="predicted"/>